<protein>
    <submittedName>
        <fullName evidence="1">Uncharacterized protein</fullName>
    </submittedName>
</protein>
<keyword evidence="2" id="KW-1185">Reference proteome</keyword>
<sequence length="304" mass="33533">MHTVVEEDDDPSPILSRISAYNLSILVDERLAHQSKETSDACRPLKQSSKLAPIPNMRIIQVQVLHATERSPCQLLADKIYNTLRLSGINIKGEMSGLAHQVRWTKQASAMAFSDKESTGNAVNAKQAAASHASASTKSCQVIFTMLPHTDSLATANINTIFQLINGIYAIVLYEKKLMVGRIITFYEKGGDKASRHLWVSNASSVSTISWISMQLWVPLSSPNTFKSSVQSGLPKYGLVHSMVFLYALMPKVITLQEDGLMKLDTTIYNPVFRPLNIKEGAVVQAVKALMGRKQANDADDNRE</sequence>
<dbReference type="EMBL" id="MU154527">
    <property type="protein sequence ID" value="KAF9500467.1"/>
    <property type="molecule type" value="Genomic_DNA"/>
</dbReference>
<dbReference type="OrthoDB" id="3069111at2759"/>
<proteinExistence type="predicted"/>
<comment type="caution">
    <text evidence="1">The sequence shown here is derived from an EMBL/GenBank/DDBJ whole genome shotgun (WGS) entry which is preliminary data.</text>
</comment>
<dbReference type="Proteomes" id="UP000807025">
    <property type="component" value="Unassembled WGS sequence"/>
</dbReference>
<evidence type="ECO:0000313" key="1">
    <source>
        <dbReference type="EMBL" id="KAF9500467.1"/>
    </source>
</evidence>
<organism evidence="1 2">
    <name type="scientific">Pleurotus eryngii</name>
    <name type="common">Boletus of the steppes</name>
    <dbReference type="NCBI Taxonomy" id="5323"/>
    <lineage>
        <taxon>Eukaryota</taxon>
        <taxon>Fungi</taxon>
        <taxon>Dikarya</taxon>
        <taxon>Basidiomycota</taxon>
        <taxon>Agaricomycotina</taxon>
        <taxon>Agaricomycetes</taxon>
        <taxon>Agaricomycetidae</taxon>
        <taxon>Agaricales</taxon>
        <taxon>Pleurotineae</taxon>
        <taxon>Pleurotaceae</taxon>
        <taxon>Pleurotus</taxon>
    </lineage>
</organism>
<dbReference type="AlphaFoldDB" id="A0A9P6DD78"/>
<name>A0A9P6DD78_PLEER</name>
<reference evidence="1" key="1">
    <citation type="submission" date="2020-11" db="EMBL/GenBank/DDBJ databases">
        <authorList>
            <consortium name="DOE Joint Genome Institute"/>
            <person name="Ahrendt S."/>
            <person name="Riley R."/>
            <person name="Andreopoulos W."/>
            <person name="Labutti K."/>
            <person name="Pangilinan J."/>
            <person name="Ruiz-Duenas F.J."/>
            <person name="Barrasa J.M."/>
            <person name="Sanchez-Garcia M."/>
            <person name="Camarero S."/>
            <person name="Miyauchi S."/>
            <person name="Serrano A."/>
            <person name="Linde D."/>
            <person name="Babiker R."/>
            <person name="Drula E."/>
            <person name="Ayuso-Fernandez I."/>
            <person name="Pacheco R."/>
            <person name="Padilla G."/>
            <person name="Ferreira P."/>
            <person name="Barriuso J."/>
            <person name="Kellner H."/>
            <person name="Castanera R."/>
            <person name="Alfaro M."/>
            <person name="Ramirez L."/>
            <person name="Pisabarro A.G."/>
            <person name="Kuo A."/>
            <person name="Tritt A."/>
            <person name="Lipzen A."/>
            <person name="He G."/>
            <person name="Yan M."/>
            <person name="Ng V."/>
            <person name="Cullen D."/>
            <person name="Martin F."/>
            <person name="Rosso M.-N."/>
            <person name="Henrissat B."/>
            <person name="Hibbett D."/>
            <person name="Martinez A.T."/>
            <person name="Grigoriev I.V."/>
        </authorList>
    </citation>
    <scope>NUCLEOTIDE SEQUENCE</scope>
    <source>
        <strain evidence="1">ATCC 90797</strain>
    </source>
</reference>
<gene>
    <name evidence="1" type="ORF">BDN71DRAFT_1502122</name>
</gene>
<accession>A0A9P6DD78</accession>
<evidence type="ECO:0000313" key="2">
    <source>
        <dbReference type="Proteomes" id="UP000807025"/>
    </source>
</evidence>